<dbReference type="EMBL" id="RBVX01000003">
    <property type="protein sequence ID" value="RSL34599.1"/>
    <property type="molecule type" value="Genomic_DNA"/>
</dbReference>
<dbReference type="Proteomes" id="UP000275076">
    <property type="component" value="Unassembled WGS sequence"/>
</dbReference>
<feature type="domain" description="PRD" evidence="2">
    <location>
        <begin position="63"/>
        <end position="168"/>
    </location>
</feature>
<dbReference type="PANTHER" id="PTHR30185">
    <property type="entry name" value="CRYPTIC BETA-GLUCOSIDE BGL OPERON ANTITERMINATOR"/>
    <property type="match status" value="1"/>
</dbReference>
<dbReference type="Gene3D" id="2.30.24.10">
    <property type="entry name" value="CAT RNA-binding domain"/>
    <property type="match status" value="1"/>
</dbReference>
<dbReference type="InterPro" id="IPR036634">
    <property type="entry name" value="PRD_sf"/>
</dbReference>
<name>A0A3R9QW18_9BACI</name>
<dbReference type="Pfam" id="PF00874">
    <property type="entry name" value="PRD"/>
    <property type="match status" value="2"/>
</dbReference>
<dbReference type="RefSeq" id="WP_125554830.1">
    <property type="nucleotide sequence ID" value="NZ_RBVX01000003.1"/>
</dbReference>
<organism evidence="3 4">
    <name type="scientific">Salibacterium salarium</name>
    <dbReference type="NCBI Taxonomy" id="284579"/>
    <lineage>
        <taxon>Bacteria</taxon>
        <taxon>Bacillati</taxon>
        <taxon>Bacillota</taxon>
        <taxon>Bacilli</taxon>
        <taxon>Bacillales</taxon>
        <taxon>Bacillaceae</taxon>
    </lineage>
</organism>
<reference evidence="3 4" key="1">
    <citation type="submission" date="2018-10" db="EMBL/GenBank/DDBJ databases">
        <title>Draft genome sequence of Bacillus salarius IM0101, isolated from a hypersaline soil in Inner Mongolia, China.</title>
        <authorList>
            <person name="Yamprayoonswat W."/>
            <person name="Boonvisut S."/>
            <person name="Jumpathong W."/>
            <person name="Sittihan S."/>
            <person name="Ruangsuj P."/>
            <person name="Wanthongcharoen S."/>
            <person name="Thongpramul N."/>
            <person name="Pimmason S."/>
            <person name="Yu B."/>
            <person name="Yasawong M."/>
        </authorList>
    </citation>
    <scope>NUCLEOTIDE SEQUENCE [LARGE SCALE GENOMIC DNA]</scope>
    <source>
        <strain evidence="3 4">IM0101</strain>
    </source>
</reference>
<evidence type="ECO:0000256" key="1">
    <source>
        <dbReference type="ARBA" id="ARBA00022737"/>
    </source>
</evidence>
<dbReference type="InterPro" id="IPR036650">
    <property type="entry name" value="CAT_RNA-bd_dom_sf"/>
</dbReference>
<comment type="caution">
    <text evidence="3">The sequence shown here is derived from an EMBL/GenBank/DDBJ whole genome shotgun (WGS) entry which is preliminary data.</text>
</comment>
<dbReference type="AlphaFoldDB" id="A0A3R9QW18"/>
<sequence>MIIQKVLNHNAAIITDNEEEKVAIGSGIAFHKKQNDKINPDKVEKLFVLHNEQSDPFADLLASANHEDTNTVQEVMSWLETEQNMSINNQSYALLFDHLIHLMKRLHQGKKIENHLLQEIRTLYYDSFQAAEKIGEKLSGNTGFVISQDEIGFLAMHLYAAGKKKTTPSSIQQHTEILNFMITTMEEELNTIFPRHTIAYEGLVSHLHVTVKAAEYGEDLTKAPPEMIEMMKSRYPDSYKAAEKAVSLLKSRFGFTILQDENIYIAMHVQRLMSRGFTNQN</sequence>
<gene>
    <name evidence="3" type="ORF">D7Z54_05520</name>
</gene>
<protein>
    <submittedName>
        <fullName evidence="3">PRD domain-containing protein</fullName>
    </submittedName>
</protein>
<dbReference type="SUPFAM" id="SSF50151">
    <property type="entry name" value="SacY-like RNA-binding domain"/>
    <property type="match status" value="1"/>
</dbReference>
<dbReference type="GO" id="GO:0003723">
    <property type="term" value="F:RNA binding"/>
    <property type="evidence" value="ECO:0007669"/>
    <property type="project" value="InterPro"/>
</dbReference>
<evidence type="ECO:0000259" key="2">
    <source>
        <dbReference type="PROSITE" id="PS51372"/>
    </source>
</evidence>
<evidence type="ECO:0000313" key="3">
    <source>
        <dbReference type="EMBL" id="RSL34599.1"/>
    </source>
</evidence>
<dbReference type="PROSITE" id="PS51372">
    <property type="entry name" value="PRD_2"/>
    <property type="match status" value="2"/>
</dbReference>
<evidence type="ECO:0000313" key="4">
    <source>
        <dbReference type="Proteomes" id="UP000275076"/>
    </source>
</evidence>
<dbReference type="Gene3D" id="1.10.1790.10">
    <property type="entry name" value="PRD domain"/>
    <property type="match status" value="2"/>
</dbReference>
<dbReference type="PANTHER" id="PTHR30185:SF15">
    <property type="entry name" value="CRYPTIC BETA-GLUCOSIDE BGL OPERON ANTITERMINATOR"/>
    <property type="match status" value="1"/>
</dbReference>
<keyword evidence="1" id="KW-0677">Repeat</keyword>
<dbReference type="InterPro" id="IPR004341">
    <property type="entry name" value="CAT_RNA-bd_dom"/>
</dbReference>
<dbReference type="InterPro" id="IPR011608">
    <property type="entry name" value="PRD"/>
</dbReference>
<accession>A0A3R9QW18</accession>
<proteinExistence type="predicted"/>
<dbReference type="InterPro" id="IPR050661">
    <property type="entry name" value="BglG_antiterminators"/>
</dbReference>
<dbReference type="SMART" id="SM01061">
    <property type="entry name" value="CAT_RBD"/>
    <property type="match status" value="1"/>
</dbReference>
<dbReference type="OrthoDB" id="9813552at2"/>
<keyword evidence="4" id="KW-1185">Reference proteome</keyword>
<feature type="domain" description="PRD" evidence="2">
    <location>
        <begin position="169"/>
        <end position="279"/>
    </location>
</feature>
<dbReference type="SUPFAM" id="SSF63520">
    <property type="entry name" value="PTS-regulatory domain, PRD"/>
    <property type="match status" value="2"/>
</dbReference>
<dbReference type="Pfam" id="PF03123">
    <property type="entry name" value="CAT_RBD"/>
    <property type="match status" value="1"/>
</dbReference>
<dbReference type="GO" id="GO:0006355">
    <property type="term" value="P:regulation of DNA-templated transcription"/>
    <property type="evidence" value="ECO:0007669"/>
    <property type="project" value="InterPro"/>
</dbReference>